<sequence>MVNLTSYLLFAETRMSDVNLDYKEAAAATGDSSQWILIAAAIVVGSSLAAYLIRRRILNNAHSSASLFGDLCHAHRINGKGCKLLQAIADEASLQQPAMLFLADHHFDSALATAKQTMTLKPDQLATIAMVRRRMFSS</sequence>
<proteinExistence type="predicted"/>
<dbReference type="NCBIfam" id="TIGR01167">
    <property type="entry name" value="LPXTG_anchor"/>
    <property type="match status" value="1"/>
</dbReference>
<keyword evidence="1" id="KW-0472">Membrane</keyword>
<evidence type="ECO:0000256" key="1">
    <source>
        <dbReference type="SAM" id="Phobius"/>
    </source>
</evidence>
<keyword evidence="1" id="KW-1133">Transmembrane helix</keyword>
<gene>
    <name evidence="2" type="ORF">Rcae01_02653</name>
</gene>
<evidence type="ECO:0000313" key="2">
    <source>
        <dbReference type="EMBL" id="GAA5507198.1"/>
    </source>
</evidence>
<keyword evidence="3" id="KW-1185">Reference proteome</keyword>
<accession>A0ABP9VSJ3</accession>
<reference evidence="2 3" key="1">
    <citation type="submission" date="2024-02" db="EMBL/GenBank/DDBJ databases">
        <title>Rhodopirellula caenicola NBRC 110016.</title>
        <authorList>
            <person name="Ichikawa N."/>
            <person name="Katano-Makiyama Y."/>
            <person name="Hidaka K."/>
        </authorList>
    </citation>
    <scope>NUCLEOTIDE SEQUENCE [LARGE SCALE GENOMIC DNA]</scope>
    <source>
        <strain evidence="2 3">NBRC 110016</strain>
    </source>
</reference>
<comment type="caution">
    <text evidence="2">The sequence shown here is derived from an EMBL/GenBank/DDBJ whole genome shotgun (WGS) entry which is preliminary data.</text>
</comment>
<dbReference type="Proteomes" id="UP001416858">
    <property type="component" value="Unassembled WGS sequence"/>
</dbReference>
<keyword evidence="1" id="KW-0812">Transmembrane</keyword>
<feature type="transmembrane region" description="Helical" evidence="1">
    <location>
        <begin position="35"/>
        <end position="53"/>
    </location>
</feature>
<dbReference type="EMBL" id="BAABRO010000005">
    <property type="protein sequence ID" value="GAA5507198.1"/>
    <property type="molecule type" value="Genomic_DNA"/>
</dbReference>
<organism evidence="2 3">
    <name type="scientific">Novipirellula caenicola</name>
    <dbReference type="NCBI Taxonomy" id="1536901"/>
    <lineage>
        <taxon>Bacteria</taxon>
        <taxon>Pseudomonadati</taxon>
        <taxon>Planctomycetota</taxon>
        <taxon>Planctomycetia</taxon>
        <taxon>Pirellulales</taxon>
        <taxon>Pirellulaceae</taxon>
        <taxon>Novipirellula</taxon>
    </lineage>
</organism>
<dbReference type="RefSeq" id="WP_345684083.1">
    <property type="nucleotide sequence ID" value="NZ_BAABRO010000005.1"/>
</dbReference>
<evidence type="ECO:0000313" key="3">
    <source>
        <dbReference type="Proteomes" id="UP001416858"/>
    </source>
</evidence>
<evidence type="ECO:0008006" key="4">
    <source>
        <dbReference type="Google" id="ProtNLM"/>
    </source>
</evidence>
<protein>
    <recommendedName>
        <fullName evidence="4">Tetratricopeptide repeat protein</fullName>
    </recommendedName>
</protein>
<name>A0ABP9VSJ3_9BACT</name>